<evidence type="ECO:0000313" key="2">
    <source>
        <dbReference type="Proteomes" id="UP000836387"/>
    </source>
</evidence>
<feature type="non-terminal residue" evidence="1">
    <location>
        <position position="173"/>
    </location>
</feature>
<proteinExistence type="predicted"/>
<name>A0ACA9TL55_BIOOC</name>
<reference evidence="1" key="1">
    <citation type="submission" date="2020-04" db="EMBL/GenBank/DDBJ databases">
        <authorList>
            <person name="Broberg M."/>
        </authorList>
    </citation>
    <scope>NUCLEOTIDE SEQUENCE</scope>
</reference>
<organism evidence="1 2">
    <name type="scientific">Clonostachys rosea f. rosea IK726</name>
    <dbReference type="NCBI Taxonomy" id="1349383"/>
    <lineage>
        <taxon>Eukaryota</taxon>
        <taxon>Fungi</taxon>
        <taxon>Dikarya</taxon>
        <taxon>Ascomycota</taxon>
        <taxon>Pezizomycotina</taxon>
        <taxon>Sordariomycetes</taxon>
        <taxon>Hypocreomycetidae</taxon>
        <taxon>Hypocreales</taxon>
        <taxon>Bionectriaceae</taxon>
        <taxon>Clonostachys</taxon>
    </lineage>
</organism>
<comment type="caution">
    <text evidence="1">The sequence shown here is derived from an EMBL/GenBank/DDBJ whole genome shotgun (WGS) entry which is preliminary data.</text>
</comment>
<reference evidence="1" key="2">
    <citation type="submission" date="2021-10" db="EMBL/GenBank/DDBJ databases">
        <authorList>
            <person name="Piombo E."/>
        </authorList>
    </citation>
    <scope>NUCLEOTIDE SEQUENCE</scope>
</reference>
<dbReference type="EMBL" id="CADEHS020000005">
    <property type="protein sequence ID" value="CAG9941651.1"/>
    <property type="molecule type" value="Genomic_DNA"/>
</dbReference>
<sequence length="173" mass="18732">MGITAIFLVVNIYKSRWNPQSIHSSHPHHQKENSFQVSNHLEIFVSPPILRFQTFNFANMKFIATTILVAATTAVAQYDPCRSPLFAVPLCCKTDVLGLLGLSCEAPSVAPLNAGGFQTICETANARDAKCCLAHLVCGEPCSVFGVFNIGADYLRPSARPGSCLHPPQSLNT</sequence>
<gene>
    <name evidence="1" type="ORF">CRV2_00003085</name>
</gene>
<evidence type="ECO:0000313" key="1">
    <source>
        <dbReference type="EMBL" id="CAG9941651.1"/>
    </source>
</evidence>
<protein>
    <submittedName>
        <fullName evidence="1">Uncharacterized protein</fullName>
    </submittedName>
</protein>
<accession>A0ACA9TL55</accession>
<keyword evidence="2" id="KW-1185">Reference proteome</keyword>
<dbReference type="Proteomes" id="UP000836387">
    <property type="component" value="Unassembled WGS sequence"/>
</dbReference>